<dbReference type="EMBL" id="FONY01000030">
    <property type="protein sequence ID" value="SFF38828.1"/>
    <property type="molecule type" value="Genomic_DNA"/>
</dbReference>
<dbReference type="InterPro" id="IPR036890">
    <property type="entry name" value="HATPase_C_sf"/>
</dbReference>
<feature type="transmembrane region" description="Helical" evidence="9">
    <location>
        <begin position="355"/>
        <end position="378"/>
    </location>
</feature>
<keyword evidence="9" id="KW-0812">Transmembrane</keyword>
<keyword evidence="12" id="KW-1185">Reference proteome</keyword>
<dbReference type="SMART" id="SM00387">
    <property type="entry name" value="HATPase_c"/>
    <property type="match status" value="1"/>
</dbReference>
<keyword evidence="7" id="KW-0802">TPR repeat</keyword>
<proteinExistence type="predicted"/>
<gene>
    <name evidence="11" type="ORF">SAMN04488541_10308</name>
</gene>
<evidence type="ECO:0000313" key="11">
    <source>
        <dbReference type="EMBL" id="SFF38828.1"/>
    </source>
</evidence>
<dbReference type="Pfam" id="PF02518">
    <property type="entry name" value="HATPase_c"/>
    <property type="match status" value="1"/>
</dbReference>
<keyword evidence="9" id="KW-1133">Transmembrane helix</keyword>
<dbReference type="AlphaFoldDB" id="A0A1I2IAY6"/>
<evidence type="ECO:0000256" key="5">
    <source>
        <dbReference type="ARBA" id="ARBA00022777"/>
    </source>
</evidence>
<evidence type="ECO:0000256" key="9">
    <source>
        <dbReference type="SAM" id="Phobius"/>
    </source>
</evidence>
<dbReference type="STRING" id="1003.SAMN04488541_10308"/>
<dbReference type="PROSITE" id="PS50109">
    <property type="entry name" value="HIS_KIN"/>
    <property type="match status" value="1"/>
</dbReference>
<feature type="coiled-coil region" evidence="8">
    <location>
        <begin position="381"/>
        <end position="408"/>
    </location>
</feature>
<evidence type="ECO:0000256" key="7">
    <source>
        <dbReference type="PROSITE-ProRule" id="PRU00339"/>
    </source>
</evidence>
<keyword evidence="8" id="KW-0175">Coiled coil</keyword>
<dbReference type="CDD" id="cd00075">
    <property type="entry name" value="HATPase"/>
    <property type="match status" value="1"/>
</dbReference>
<evidence type="ECO:0000256" key="4">
    <source>
        <dbReference type="ARBA" id="ARBA00022679"/>
    </source>
</evidence>
<accession>A0A1I2IAY6</accession>
<dbReference type="SUPFAM" id="SSF55874">
    <property type="entry name" value="ATPase domain of HSP90 chaperone/DNA topoisomerase II/histidine kinase"/>
    <property type="match status" value="1"/>
</dbReference>
<feature type="domain" description="Histidine kinase" evidence="10">
    <location>
        <begin position="436"/>
        <end position="651"/>
    </location>
</feature>
<dbReference type="InterPro" id="IPR005467">
    <property type="entry name" value="His_kinase_dom"/>
</dbReference>
<dbReference type="PANTHER" id="PTHR43711:SF1">
    <property type="entry name" value="HISTIDINE KINASE 1"/>
    <property type="match status" value="1"/>
</dbReference>
<evidence type="ECO:0000256" key="3">
    <source>
        <dbReference type="ARBA" id="ARBA00022553"/>
    </source>
</evidence>
<keyword evidence="3" id="KW-0597">Phosphoprotein</keyword>
<dbReference type="PRINTS" id="PR00344">
    <property type="entry name" value="BCTRLSENSOR"/>
</dbReference>
<dbReference type="CDD" id="cd00082">
    <property type="entry name" value="HisKA"/>
    <property type="match status" value="1"/>
</dbReference>
<protein>
    <recommendedName>
        <fullName evidence="2">histidine kinase</fullName>
        <ecNumber evidence="2">2.7.13.3</ecNumber>
    </recommendedName>
</protein>
<name>A0A1I2IAY6_9BACT</name>
<dbReference type="EC" id="2.7.13.3" evidence="2"/>
<evidence type="ECO:0000256" key="6">
    <source>
        <dbReference type="ARBA" id="ARBA00023012"/>
    </source>
</evidence>
<dbReference type="Pfam" id="PF00512">
    <property type="entry name" value="HisKA"/>
    <property type="match status" value="1"/>
</dbReference>
<dbReference type="SUPFAM" id="SSF47384">
    <property type="entry name" value="Homodimeric domain of signal transducing histidine kinase"/>
    <property type="match status" value="1"/>
</dbReference>
<dbReference type="InterPro" id="IPR019734">
    <property type="entry name" value="TPR_rpt"/>
</dbReference>
<dbReference type="InterPro" id="IPR003661">
    <property type="entry name" value="HisK_dim/P_dom"/>
</dbReference>
<evidence type="ECO:0000256" key="1">
    <source>
        <dbReference type="ARBA" id="ARBA00000085"/>
    </source>
</evidence>
<dbReference type="OrthoDB" id="9810447at2"/>
<dbReference type="Pfam" id="PF13181">
    <property type="entry name" value="TPR_8"/>
    <property type="match status" value="1"/>
</dbReference>
<organism evidence="11 12">
    <name type="scientific">Thermoflexibacter ruber</name>
    <dbReference type="NCBI Taxonomy" id="1003"/>
    <lineage>
        <taxon>Bacteria</taxon>
        <taxon>Pseudomonadati</taxon>
        <taxon>Bacteroidota</taxon>
        <taxon>Cytophagia</taxon>
        <taxon>Cytophagales</taxon>
        <taxon>Thermoflexibacteraceae</taxon>
        <taxon>Thermoflexibacter</taxon>
    </lineage>
</organism>
<keyword evidence="4" id="KW-0808">Transferase</keyword>
<dbReference type="PROSITE" id="PS50005">
    <property type="entry name" value="TPR"/>
    <property type="match status" value="1"/>
</dbReference>
<dbReference type="Gene3D" id="1.10.287.130">
    <property type="match status" value="1"/>
</dbReference>
<dbReference type="Pfam" id="PF13424">
    <property type="entry name" value="TPR_12"/>
    <property type="match status" value="2"/>
</dbReference>
<reference evidence="11 12" key="1">
    <citation type="submission" date="2016-10" db="EMBL/GenBank/DDBJ databases">
        <authorList>
            <person name="de Groot N.N."/>
        </authorList>
    </citation>
    <scope>NUCLEOTIDE SEQUENCE [LARGE SCALE GENOMIC DNA]</scope>
    <source>
        <strain>GEY</strain>
        <strain evidence="12">DSM 9560</strain>
    </source>
</reference>
<dbReference type="SUPFAM" id="SSF48452">
    <property type="entry name" value="TPR-like"/>
    <property type="match status" value="2"/>
</dbReference>
<dbReference type="InterPro" id="IPR011990">
    <property type="entry name" value="TPR-like_helical_dom_sf"/>
</dbReference>
<dbReference type="InterPro" id="IPR050736">
    <property type="entry name" value="Sensor_HK_Regulatory"/>
</dbReference>
<feature type="repeat" description="TPR" evidence="7">
    <location>
        <begin position="165"/>
        <end position="198"/>
    </location>
</feature>
<dbReference type="Proteomes" id="UP000199513">
    <property type="component" value="Unassembled WGS sequence"/>
</dbReference>
<dbReference type="InterPro" id="IPR003594">
    <property type="entry name" value="HATPase_dom"/>
</dbReference>
<evidence type="ECO:0000256" key="8">
    <source>
        <dbReference type="SAM" id="Coils"/>
    </source>
</evidence>
<sequence>MSYFFSKKYLLIVGFLFLLHLDVFSRQNEIDSLKRLLLVSKDTVYIKILTDICWRYRNINSDSAEKYGKEALRLAEKANKPYLITLANQYLGVIAQSKGKYAESLEYYYKVIELAEKYNYTERLGYLYQSMGRMNQQQGNYEQAIKYTQQSIVIFKKLNHQLGLSYCYLTLGEVYTKIRDYPKAMNFYQQSLSLRQKMNSKEGVGAVYSLIGETLLQQGKYEEALESLRKAETIFLSLQDIRGQITVFNRMARVYTFQKKWENALAYSKKSEQLAQQTGITEIIKDVYTNIIDIYVGKNDYVNAYHYQRMLSEYKDSLLDREKEEKNQEIQAKYQTDKRLQDIELLKAENQNQRIIIYLSFVIAFLLLITGIVFYFNIQQRKRHNEQLLFQKKQIQDTNDKLAQLNKDILAQNVSITQQKEEQEKINHFKDKLFSIISHDLRNPLASLKGALELLNADFLSAQEKNNLIDRLSNDLQATSYLLDNLLNWTRTQMQGLKIDKTEVNLSSIIEENFNLFRPQAENKKISLQSNIPADIYVTADVEMTKLIVRNLIHNAIKYTSFMGTVRVNAFLIDDYVITAVQDTGRGMTKQEQDKLFGIEHFSKQGTSNEKGSGLGLLLVKDFVEKNNGTIWVESIENEGSTFSFTLPRVYKGGHSS</sequence>
<keyword evidence="9" id="KW-0472">Membrane</keyword>
<dbReference type="SMART" id="SM00388">
    <property type="entry name" value="HisKA"/>
    <property type="match status" value="1"/>
</dbReference>
<dbReference type="PANTHER" id="PTHR43711">
    <property type="entry name" value="TWO-COMPONENT HISTIDINE KINASE"/>
    <property type="match status" value="1"/>
</dbReference>
<keyword evidence="5 11" id="KW-0418">Kinase</keyword>
<evidence type="ECO:0000256" key="2">
    <source>
        <dbReference type="ARBA" id="ARBA00012438"/>
    </source>
</evidence>
<dbReference type="Gene3D" id="1.25.40.10">
    <property type="entry name" value="Tetratricopeptide repeat domain"/>
    <property type="match status" value="2"/>
</dbReference>
<dbReference type="InterPro" id="IPR004358">
    <property type="entry name" value="Sig_transdc_His_kin-like_C"/>
</dbReference>
<dbReference type="InterPro" id="IPR036097">
    <property type="entry name" value="HisK_dim/P_sf"/>
</dbReference>
<comment type="catalytic activity">
    <reaction evidence="1">
        <text>ATP + protein L-histidine = ADP + protein N-phospho-L-histidine.</text>
        <dbReference type="EC" id="2.7.13.3"/>
    </reaction>
</comment>
<evidence type="ECO:0000259" key="10">
    <source>
        <dbReference type="PROSITE" id="PS50109"/>
    </source>
</evidence>
<evidence type="ECO:0000313" key="12">
    <source>
        <dbReference type="Proteomes" id="UP000199513"/>
    </source>
</evidence>
<keyword evidence="6" id="KW-0902">Two-component regulatory system</keyword>
<dbReference type="SMART" id="SM00028">
    <property type="entry name" value="TPR"/>
    <property type="match status" value="5"/>
</dbReference>
<dbReference type="GO" id="GO:0000155">
    <property type="term" value="F:phosphorelay sensor kinase activity"/>
    <property type="evidence" value="ECO:0007669"/>
    <property type="project" value="InterPro"/>
</dbReference>
<dbReference type="Gene3D" id="3.30.565.10">
    <property type="entry name" value="Histidine kinase-like ATPase, C-terminal domain"/>
    <property type="match status" value="1"/>
</dbReference>